<dbReference type="AlphaFoldDB" id="X1BJC0"/>
<comment type="caution">
    <text evidence="1">The sequence shown here is derived from an EMBL/GenBank/DDBJ whole genome shotgun (WGS) entry which is preliminary data.</text>
</comment>
<organism evidence="1">
    <name type="scientific">marine sediment metagenome</name>
    <dbReference type="NCBI Taxonomy" id="412755"/>
    <lineage>
        <taxon>unclassified sequences</taxon>
        <taxon>metagenomes</taxon>
        <taxon>ecological metagenomes</taxon>
    </lineage>
</organism>
<evidence type="ECO:0008006" key="2">
    <source>
        <dbReference type="Google" id="ProtNLM"/>
    </source>
</evidence>
<accession>X1BJC0</accession>
<sequence>MTRFLIEVPHEANKQSCERAVHTFLDTGSHFMTHADWGCPDDEHKAWFTVEMDSKEEATSILHPAYRDYPVI</sequence>
<reference evidence="1" key="1">
    <citation type="journal article" date="2014" name="Front. Microbiol.">
        <title>High frequency of phylogenetically diverse reductive dehalogenase-homologous genes in deep subseafloor sedimentary metagenomes.</title>
        <authorList>
            <person name="Kawai M."/>
            <person name="Futagami T."/>
            <person name="Toyoda A."/>
            <person name="Takaki Y."/>
            <person name="Nishi S."/>
            <person name="Hori S."/>
            <person name="Arai W."/>
            <person name="Tsubouchi T."/>
            <person name="Morono Y."/>
            <person name="Uchiyama I."/>
            <person name="Ito T."/>
            <person name="Fujiyama A."/>
            <person name="Inagaki F."/>
            <person name="Takami H."/>
        </authorList>
    </citation>
    <scope>NUCLEOTIDE SEQUENCE</scope>
    <source>
        <strain evidence="1">Expedition CK06-06</strain>
    </source>
</reference>
<evidence type="ECO:0000313" key="1">
    <source>
        <dbReference type="EMBL" id="GAG84193.1"/>
    </source>
</evidence>
<gene>
    <name evidence="1" type="ORF">S01H4_24257</name>
</gene>
<proteinExistence type="predicted"/>
<dbReference type="EMBL" id="BART01011369">
    <property type="protein sequence ID" value="GAG84193.1"/>
    <property type="molecule type" value="Genomic_DNA"/>
</dbReference>
<protein>
    <recommendedName>
        <fullName evidence="2">ABM domain-containing protein</fullName>
    </recommendedName>
</protein>
<name>X1BJC0_9ZZZZ</name>
<feature type="non-terminal residue" evidence="1">
    <location>
        <position position="72"/>
    </location>
</feature>